<keyword evidence="3" id="KW-1185">Reference proteome</keyword>
<protein>
    <submittedName>
        <fullName evidence="2">Uncharacterized protein</fullName>
    </submittedName>
</protein>
<evidence type="ECO:0000313" key="3">
    <source>
        <dbReference type="Proteomes" id="UP000324222"/>
    </source>
</evidence>
<evidence type="ECO:0000313" key="2">
    <source>
        <dbReference type="EMBL" id="MPC85472.1"/>
    </source>
</evidence>
<proteinExistence type="predicted"/>
<feature type="region of interest" description="Disordered" evidence="1">
    <location>
        <begin position="85"/>
        <end position="120"/>
    </location>
</feature>
<comment type="caution">
    <text evidence="2">The sequence shown here is derived from an EMBL/GenBank/DDBJ whole genome shotgun (WGS) entry which is preliminary data.</text>
</comment>
<name>A0A5B7INT1_PORTR</name>
<accession>A0A5B7INT1</accession>
<sequence length="161" mass="18429">MIHRRKQFTSRDVQKLRLLYSVPASLPLSCPGRCCRRTRTNGCVLVDGLDERNLELMGSCMLDVNFGSEAEKCLRTRAIDKLKGAEQNETKARSFPQLFFPNRDPPSRASSSSLPYLHPTPSPTRVRPFVCLEKELTPPPRHPQRIRLPFLLRFLLSFHAV</sequence>
<dbReference type="AlphaFoldDB" id="A0A5B7INT1"/>
<dbReference type="EMBL" id="VSRR010068555">
    <property type="protein sequence ID" value="MPC85472.1"/>
    <property type="molecule type" value="Genomic_DNA"/>
</dbReference>
<reference evidence="2 3" key="1">
    <citation type="submission" date="2019-05" db="EMBL/GenBank/DDBJ databases">
        <title>Another draft genome of Portunus trituberculatus and its Hox gene families provides insights of decapod evolution.</title>
        <authorList>
            <person name="Jeong J.-H."/>
            <person name="Song I."/>
            <person name="Kim S."/>
            <person name="Choi T."/>
            <person name="Kim D."/>
            <person name="Ryu S."/>
            <person name="Kim W."/>
        </authorList>
    </citation>
    <scope>NUCLEOTIDE SEQUENCE [LARGE SCALE GENOMIC DNA]</scope>
    <source>
        <tissue evidence="2">Muscle</tissue>
    </source>
</reference>
<dbReference type="Proteomes" id="UP000324222">
    <property type="component" value="Unassembled WGS sequence"/>
</dbReference>
<evidence type="ECO:0000256" key="1">
    <source>
        <dbReference type="SAM" id="MobiDB-lite"/>
    </source>
</evidence>
<organism evidence="2 3">
    <name type="scientific">Portunus trituberculatus</name>
    <name type="common">Swimming crab</name>
    <name type="synonym">Neptunus trituberculatus</name>
    <dbReference type="NCBI Taxonomy" id="210409"/>
    <lineage>
        <taxon>Eukaryota</taxon>
        <taxon>Metazoa</taxon>
        <taxon>Ecdysozoa</taxon>
        <taxon>Arthropoda</taxon>
        <taxon>Crustacea</taxon>
        <taxon>Multicrustacea</taxon>
        <taxon>Malacostraca</taxon>
        <taxon>Eumalacostraca</taxon>
        <taxon>Eucarida</taxon>
        <taxon>Decapoda</taxon>
        <taxon>Pleocyemata</taxon>
        <taxon>Brachyura</taxon>
        <taxon>Eubrachyura</taxon>
        <taxon>Portunoidea</taxon>
        <taxon>Portunidae</taxon>
        <taxon>Portuninae</taxon>
        <taxon>Portunus</taxon>
    </lineage>
</organism>
<gene>
    <name evidence="2" type="ORF">E2C01_080251</name>
</gene>